<dbReference type="SUPFAM" id="SSF69618">
    <property type="entry name" value="HemD-like"/>
    <property type="match status" value="1"/>
</dbReference>
<dbReference type="GO" id="GO:0006780">
    <property type="term" value="P:uroporphyrinogen III biosynthetic process"/>
    <property type="evidence" value="ECO:0007669"/>
    <property type="project" value="InterPro"/>
</dbReference>
<reference evidence="2" key="1">
    <citation type="submission" date="2022-07" db="EMBL/GenBank/DDBJ databases">
        <title>Phylogenomic reconstructions and comparative analyses of Kickxellomycotina fungi.</title>
        <authorList>
            <person name="Reynolds N.K."/>
            <person name="Stajich J.E."/>
            <person name="Barry K."/>
            <person name="Grigoriev I.V."/>
            <person name="Crous P."/>
            <person name="Smith M.E."/>
        </authorList>
    </citation>
    <scope>NUCLEOTIDE SEQUENCE</scope>
    <source>
        <strain evidence="2">NRRL 1566</strain>
    </source>
</reference>
<dbReference type="EMBL" id="JANBUW010000020">
    <property type="protein sequence ID" value="KAJ2850961.1"/>
    <property type="molecule type" value="Genomic_DNA"/>
</dbReference>
<dbReference type="OrthoDB" id="5595751at2759"/>
<comment type="caution">
    <text evidence="2">The sequence shown here is derived from an EMBL/GenBank/DDBJ whole genome shotgun (WGS) entry which is preliminary data.</text>
</comment>
<dbReference type="GO" id="GO:0004852">
    <property type="term" value="F:uroporphyrinogen-III synthase activity"/>
    <property type="evidence" value="ECO:0007669"/>
    <property type="project" value="UniProtKB-EC"/>
</dbReference>
<dbReference type="Gene3D" id="3.40.50.10090">
    <property type="match status" value="2"/>
</dbReference>
<evidence type="ECO:0000313" key="2">
    <source>
        <dbReference type="EMBL" id="KAJ2850961.1"/>
    </source>
</evidence>
<dbReference type="EC" id="4.2.1.75" evidence="2"/>
<feature type="domain" description="Tetrapyrrole biosynthesis uroporphyrinogen III synthase" evidence="1">
    <location>
        <begin position="20"/>
        <end position="281"/>
    </location>
</feature>
<dbReference type="AlphaFoldDB" id="A0A9W8M0B6"/>
<dbReference type="InterPro" id="IPR003754">
    <property type="entry name" value="4pyrrol_synth_uPrphyn_synth"/>
</dbReference>
<dbReference type="PANTHER" id="PTHR12390:SF0">
    <property type="entry name" value="UROPORPHYRINOGEN-III SYNTHASE"/>
    <property type="match status" value="1"/>
</dbReference>
<dbReference type="InterPro" id="IPR036108">
    <property type="entry name" value="4pyrrol_syn_uPrphyn_synt_sf"/>
</dbReference>
<dbReference type="PANTHER" id="PTHR12390">
    <property type="entry name" value="UROPORPHYRINOGEN III SYNTHASE"/>
    <property type="match status" value="1"/>
</dbReference>
<dbReference type="Proteomes" id="UP001139887">
    <property type="component" value="Unassembled WGS sequence"/>
</dbReference>
<gene>
    <name evidence="2" type="primary">HEM4</name>
    <name evidence="2" type="ORF">IWW36_001485</name>
</gene>
<sequence length="291" mass="31870">MSKHRSAAVLFRDHSRGGSYAKVLQEDGHFAVETVPVLDYQYLISADDIGNLVHQQFNLRSYSAIIFTSQNAVKALSAAATQWLSLSDSVKTRTDLWNQFLQLPIFVVGKATGSACTMLGNCQIYGEESGSASVLLPEIIKFSQQKKQETGKLPKFLFICGDQRRDTLPDGIRQSGEAELFEVTSYKTIAREISAVASELSKAVRRILSSISLCENEKIVIWLVLFSPSGARVVYPALNSLCVSDSNQHIFKFAAIGKTTASELLSLGANHLDTVQAKVPNEQGIKDALHS</sequence>
<protein>
    <submittedName>
        <fullName evidence="2">Uroporphyrinogen-III synthase</fullName>
        <ecNumber evidence="2">4.2.1.75</ecNumber>
    </submittedName>
</protein>
<dbReference type="InterPro" id="IPR039793">
    <property type="entry name" value="UROS/Hem4"/>
</dbReference>
<dbReference type="Pfam" id="PF02602">
    <property type="entry name" value="HEM4"/>
    <property type="match status" value="1"/>
</dbReference>
<keyword evidence="3" id="KW-1185">Reference proteome</keyword>
<dbReference type="CDD" id="cd06578">
    <property type="entry name" value="HemD"/>
    <property type="match status" value="1"/>
</dbReference>
<name>A0A9W8M0B6_9FUNG</name>
<dbReference type="GO" id="GO:0005829">
    <property type="term" value="C:cytosol"/>
    <property type="evidence" value="ECO:0007669"/>
    <property type="project" value="TreeGrafter"/>
</dbReference>
<accession>A0A9W8M0B6</accession>
<evidence type="ECO:0000313" key="3">
    <source>
        <dbReference type="Proteomes" id="UP001139887"/>
    </source>
</evidence>
<keyword evidence="2" id="KW-0456">Lyase</keyword>
<evidence type="ECO:0000259" key="1">
    <source>
        <dbReference type="Pfam" id="PF02602"/>
    </source>
</evidence>
<proteinExistence type="predicted"/>
<organism evidence="2 3">
    <name type="scientific">Coemansia brasiliensis</name>
    <dbReference type="NCBI Taxonomy" id="2650707"/>
    <lineage>
        <taxon>Eukaryota</taxon>
        <taxon>Fungi</taxon>
        <taxon>Fungi incertae sedis</taxon>
        <taxon>Zoopagomycota</taxon>
        <taxon>Kickxellomycotina</taxon>
        <taxon>Kickxellomycetes</taxon>
        <taxon>Kickxellales</taxon>
        <taxon>Kickxellaceae</taxon>
        <taxon>Coemansia</taxon>
    </lineage>
</organism>